<dbReference type="RefSeq" id="XP_019008987.1">
    <property type="nucleotide sequence ID" value="XM_019158374.1"/>
</dbReference>
<protein>
    <submittedName>
        <fullName evidence="2">Uncharacterized protein</fullName>
    </submittedName>
</protein>
<evidence type="ECO:0000256" key="1">
    <source>
        <dbReference type="SAM" id="MobiDB-lite"/>
    </source>
</evidence>
<dbReference type="KEGG" id="kpin:30175044"/>
<keyword evidence="4" id="KW-1185">Reference proteome</keyword>
<gene>
    <name evidence="2" type="ORF">I206_06675</name>
    <name evidence="3" type="ORF">I206_101356</name>
</gene>
<evidence type="ECO:0000313" key="4">
    <source>
        <dbReference type="Proteomes" id="UP000094020"/>
    </source>
</evidence>
<proteinExistence type="predicted"/>
<organism evidence="2">
    <name type="scientific">Kwoniella pini CBS 10737</name>
    <dbReference type="NCBI Taxonomy" id="1296096"/>
    <lineage>
        <taxon>Eukaryota</taxon>
        <taxon>Fungi</taxon>
        <taxon>Dikarya</taxon>
        <taxon>Basidiomycota</taxon>
        <taxon>Agaricomycotina</taxon>
        <taxon>Tremellomycetes</taxon>
        <taxon>Tremellales</taxon>
        <taxon>Cryptococcaceae</taxon>
        <taxon>Kwoniella</taxon>
    </lineage>
</organism>
<dbReference type="EMBL" id="CP144520">
    <property type="protein sequence ID" value="WWC67448.1"/>
    <property type="molecule type" value="Genomic_DNA"/>
</dbReference>
<dbReference type="AlphaFoldDB" id="A0A1B9HWX1"/>
<feature type="region of interest" description="Disordered" evidence="1">
    <location>
        <begin position="327"/>
        <end position="370"/>
    </location>
</feature>
<accession>A0A1B9HWX1</accession>
<dbReference type="GeneID" id="30175044"/>
<reference evidence="2" key="1">
    <citation type="submission" date="2013-07" db="EMBL/GenBank/DDBJ databases">
        <title>The Genome Sequence of Cryptococcus pinus CBS10737.</title>
        <authorList>
            <consortium name="The Broad Institute Genome Sequencing Platform"/>
            <person name="Cuomo C."/>
            <person name="Litvintseva A."/>
            <person name="Chen Y."/>
            <person name="Heitman J."/>
            <person name="Sun S."/>
            <person name="Springer D."/>
            <person name="Dromer F."/>
            <person name="Young S.K."/>
            <person name="Zeng Q."/>
            <person name="Gargeya S."/>
            <person name="Fitzgerald M."/>
            <person name="Abouelleil A."/>
            <person name="Alvarado L."/>
            <person name="Berlin A.M."/>
            <person name="Chapman S.B."/>
            <person name="Dewar J."/>
            <person name="Goldberg J."/>
            <person name="Griggs A."/>
            <person name="Gujja S."/>
            <person name="Hansen M."/>
            <person name="Howarth C."/>
            <person name="Imamovic A."/>
            <person name="Larimer J."/>
            <person name="McCowan C."/>
            <person name="Murphy C."/>
            <person name="Pearson M."/>
            <person name="Priest M."/>
            <person name="Roberts A."/>
            <person name="Saif S."/>
            <person name="Shea T."/>
            <person name="Sykes S."/>
            <person name="Wortman J."/>
            <person name="Nusbaum C."/>
            <person name="Birren B."/>
        </authorList>
    </citation>
    <scope>NUCLEOTIDE SEQUENCE [LARGE SCALE GENOMIC DNA]</scope>
    <source>
        <strain evidence="2">CBS 10737</strain>
    </source>
</reference>
<evidence type="ECO:0000313" key="3">
    <source>
        <dbReference type="EMBL" id="WWC67448.1"/>
    </source>
</evidence>
<reference evidence="3" key="2">
    <citation type="submission" date="2013-07" db="EMBL/GenBank/DDBJ databases">
        <authorList>
            <consortium name="The Broad Institute Genome Sequencing Platform"/>
            <person name="Cuomo C."/>
            <person name="Litvintseva A."/>
            <person name="Chen Y."/>
            <person name="Heitman J."/>
            <person name="Sun S."/>
            <person name="Springer D."/>
            <person name="Dromer F."/>
            <person name="Young S.K."/>
            <person name="Zeng Q."/>
            <person name="Gargeya S."/>
            <person name="Fitzgerald M."/>
            <person name="Abouelleil A."/>
            <person name="Alvarado L."/>
            <person name="Berlin A.M."/>
            <person name="Chapman S.B."/>
            <person name="Dewar J."/>
            <person name="Goldberg J."/>
            <person name="Griggs A."/>
            <person name="Gujja S."/>
            <person name="Hansen M."/>
            <person name="Howarth C."/>
            <person name="Imamovic A."/>
            <person name="Larimer J."/>
            <person name="McCowan C."/>
            <person name="Murphy C."/>
            <person name="Pearson M."/>
            <person name="Priest M."/>
            <person name="Roberts A."/>
            <person name="Saif S."/>
            <person name="Shea T."/>
            <person name="Sykes S."/>
            <person name="Wortman J."/>
            <person name="Nusbaum C."/>
            <person name="Birren B."/>
        </authorList>
    </citation>
    <scope>NUCLEOTIDE SEQUENCE</scope>
    <source>
        <strain evidence="3">CBS 10737</strain>
    </source>
</reference>
<feature type="compositionally biased region" description="Acidic residues" evidence="1">
    <location>
        <begin position="9"/>
        <end position="22"/>
    </location>
</feature>
<evidence type="ECO:0000313" key="2">
    <source>
        <dbReference type="EMBL" id="OCF47768.1"/>
    </source>
</evidence>
<reference evidence="2" key="3">
    <citation type="submission" date="2016-07" db="EMBL/GenBank/DDBJ databases">
        <title>Evolution of pathogenesis and genome organization in the Tremellales.</title>
        <authorList>
            <person name="Cuomo C."/>
            <person name="Litvintseva A."/>
            <person name="Heitman J."/>
            <person name="Chen Y."/>
            <person name="Sun S."/>
            <person name="Springer D."/>
            <person name="Dromer F."/>
            <person name="Young S."/>
            <person name="Zeng Q."/>
            <person name="Chapman S."/>
            <person name="Gujja S."/>
            <person name="Saif S."/>
            <person name="Birren B."/>
        </authorList>
    </citation>
    <scope>NUCLEOTIDE SEQUENCE</scope>
    <source>
        <strain evidence="2">CBS 10737</strain>
    </source>
</reference>
<feature type="region of interest" description="Disordered" evidence="1">
    <location>
        <begin position="1"/>
        <end position="42"/>
    </location>
</feature>
<name>A0A1B9HWX1_9TREE</name>
<sequence length="370" mass="40836">MPEAKNEEEISAEEEEGVEEIEREFSPQLSPPLMGYTQEPVEVQNGHPYEQGVADGAAAWAMLSDDVPSNQRMAQGSWNSNLVDGSANNLTPDYCLDDPNEIPDLRPDPMPYGLKDQQLGNESQFNVSSTVTGGTFVIPRRPWGGSRMHRYHPYNPEYSLQRDAASQISDQVPAGMSEAKKRSRGSVSYAYEYSATLRGTVGCQLKGKVRSSRKKHFDDIYNEILDIMESSNRFLIAENNKTNDHLQTNDWGFLDFKYEEVGAESSKSITNSPITLESRRRLLDLLDSCKDLEKTAPRKSRRATTSTSNVYQMSDAQSGLDVSQWLTDTAATAGPPEEVGSILSSGPANIGGSDIHTREDAPDDPAVTEA</sequence>
<dbReference type="Proteomes" id="UP000094020">
    <property type="component" value="Chromosome 2"/>
</dbReference>
<dbReference type="EMBL" id="KV700116">
    <property type="protein sequence ID" value="OCF47768.1"/>
    <property type="molecule type" value="Genomic_DNA"/>
</dbReference>
<reference evidence="3" key="4">
    <citation type="submission" date="2024-02" db="EMBL/GenBank/DDBJ databases">
        <title>Comparative genomics of Cryptococcus and Kwoniella reveals pathogenesis evolution and contrasting modes of karyotype evolution via chromosome fusion or intercentromeric recombination.</title>
        <authorList>
            <person name="Coelho M.A."/>
            <person name="David-Palma M."/>
            <person name="Shea T."/>
            <person name="Bowers K."/>
            <person name="McGinley-Smith S."/>
            <person name="Mohammad A.W."/>
            <person name="Gnirke A."/>
            <person name="Yurkov A.M."/>
            <person name="Nowrousian M."/>
            <person name="Sun S."/>
            <person name="Cuomo C.A."/>
            <person name="Heitman J."/>
        </authorList>
    </citation>
    <scope>NUCLEOTIDE SEQUENCE</scope>
    <source>
        <strain evidence="3">CBS 10737</strain>
    </source>
</reference>